<gene>
    <name evidence="1" type="ORF">DB31_5599</name>
</gene>
<proteinExistence type="predicted"/>
<reference evidence="1 2" key="1">
    <citation type="submission" date="2014-04" db="EMBL/GenBank/DDBJ databases">
        <title>Genome assembly of Hyalangium minutum DSM 14724.</title>
        <authorList>
            <person name="Sharma G."/>
            <person name="Subramanian S."/>
        </authorList>
    </citation>
    <scope>NUCLEOTIDE SEQUENCE [LARGE SCALE GENOMIC DNA]</scope>
    <source>
        <strain evidence="1 2">DSM 14724</strain>
    </source>
</reference>
<dbReference type="Proteomes" id="UP000028725">
    <property type="component" value="Unassembled WGS sequence"/>
</dbReference>
<dbReference type="RefSeq" id="WP_044185745.1">
    <property type="nucleotide sequence ID" value="NZ_JMCB01000003.1"/>
</dbReference>
<name>A0A085WS94_9BACT</name>
<sequence>MADETDPQDAAPIEPARASVFRVLERDLERQGTPEAVQYLQYLIQARPEAVERQGPYKRVKFGMYQRVSEYSTKYSPVTGEQRSWLFAAFTERCGRGLTKAQALEVAKKAAQPPEDAVLEVADYEEQAGEEVFVARWGHVVNGIKVERDYIQVLVNGALGRAFAIHRRWHTVDEKPSWR</sequence>
<dbReference type="AlphaFoldDB" id="A0A085WS94"/>
<evidence type="ECO:0000313" key="2">
    <source>
        <dbReference type="Proteomes" id="UP000028725"/>
    </source>
</evidence>
<evidence type="ECO:0000313" key="1">
    <source>
        <dbReference type="EMBL" id="KFE70557.1"/>
    </source>
</evidence>
<dbReference type="STRING" id="394096.DB31_5599"/>
<dbReference type="EMBL" id="JMCB01000003">
    <property type="protein sequence ID" value="KFE70557.1"/>
    <property type="molecule type" value="Genomic_DNA"/>
</dbReference>
<comment type="caution">
    <text evidence="1">The sequence shown here is derived from an EMBL/GenBank/DDBJ whole genome shotgun (WGS) entry which is preliminary data.</text>
</comment>
<keyword evidence="2" id="KW-1185">Reference proteome</keyword>
<protein>
    <submittedName>
        <fullName evidence="1">Uncharacterized protein</fullName>
    </submittedName>
</protein>
<organism evidence="1 2">
    <name type="scientific">Hyalangium minutum</name>
    <dbReference type="NCBI Taxonomy" id="394096"/>
    <lineage>
        <taxon>Bacteria</taxon>
        <taxon>Pseudomonadati</taxon>
        <taxon>Myxococcota</taxon>
        <taxon>Myxococcia</taxon>
        <taxon>Myxococcales</taxon>
        <taxon>Cystobacterineae</taxon>
        <taxon>Archangiaceae</taxon>
        <taxon>Hyalangium</taxon>
    </lineage>
</organism>
<accession>A0A085WS94</accession>